<dbReference type="Proteomes" id="UP000246464">
    <property type="component" value="Chromosome 4"/>
</dbReference>
<organism evidence="1 2">
    <name type="scientific">Scophthalmus maximus</name>
    <name type="common">Turbot</name>
    <name type="synonym">Psetta maxima</name>
    <dbReference type="NCBI Taxonomy" id="52904"/>
    <lineage>
        <taxon>Eukaryota</taxon>
        <taxon>Metazoa</taxon>
        <taxon>Chordata</taxon>
        <taxon>Craniata</taxon>
        <taxon>Vertebrata</taxon>
        <taxon>Euteleostomi</taxon>
        <taxon>Actinopterygii</taxon>
        <taxon>Neopterygii</taxon>
        <taxon>Teleostei</taxon>
        <taxon>Neoteleostei</taxon>
        <taxon>Acanthomorphata</taxon>
        <taxon>Carangaria</taxon>
        <taxon>Pleuronectiformes</taxon>
        <taxon>Pleuronectoidei</taxon>
        <taxon>Scophthalmidae</taxon>
        <taxon>Scophthalmus</taxon>
    </lineage>
</organism>
<reference evidence="1 2" key="1">
    <citation type="submission" date="2017-12" db="EMBL/GenBank/DDBJ databases">
        <title>Integrating genomic resources of turbot (Scophthalmus maximus) in depth evaluation of genetic and physical mapping variation across individuals.</title>
        <authorList>
            <person name="Martinez P."/>
        </authorList>
    </citation>
    <scope>NUCLEOTIDE SEQUENCE [LARGE SCALE GENOMIC DNA]</scope>
</reference>
<keyword evidence="2" id="KW-1185">Reference proteome</keyword>
<keyword evidence="1" id="KW-0808">Transferase</keyword>
<dbReference type="EMBL" id="CP026246">
    <property type="protein sequence ID" value="AWP00826.1"/>
    <property type="molecule type" value="Genomic_DNA"/>
</dbReference>
<proteinExistence type="predicted"/>
<evidence type="ECO:0000313" key="1">
    <source>
        <dbReference type="EMBL" id="AWP00826.1"/>
    </source>
</evidence>
<dbReference type="GO" id="GO:0016740">
    <property type="term" value="F:transferase activity"/>
    <property type="evidence" value="ECO:0007669"/>
    <property type="project" value="UniProtKB-KW"/>
</dbReference>
<protein>
    <submittedName>
        <fullName evidence="1">Polypeptide N-acetylgalactosaminyltransferase</fullName>
    </submittedName>
</protein>
<sequence length="112" mass="11440">MRRKQKRLLQVAGLLVAALLFFPNVGLWSLYRDRVFDNSLDNTEDGPGGGGPAPDQVRDARRGRWLRCVGGSGVGGLRCVGGSGVGGLRCVGGSGVSVVSGVGGSVAAEATQ</sequence>
<name>A0A2U9BAI5_SCOMX</name>
<accession>A0A2U9BAI5</accession>
<gene>
    <name evidence="1" type="ORF">SMAX5B_006856</name>
</gene>
<evidence type="ECO:0000313" key="2">
    <source>
        <dbReference type="Proteomes" id="UP000246464"/>
    </source>
</evidence>
<dbReference type="AlphaFoldDB" id="A0A2U9BAI5"/>